<dbReference type="Pfam" id="PF13482">
    <property type="entry name" value="RNase_H_2"/>
    <property type="match status" value="1"/>
</dbReference>
<feature type="domain" description="YprB ribonuclease H-like" evidence="1">
    <location>
        <begin position="12"/>
        <end position="158"/>
    </location>
</feature>
<dbReference type="InterPro" id="IPR012337">
    <property type="entry name" value="RNaseH-like_sf"/>
</dbReference>
<evidence type="ECO:0000313" key="3">
    <source>
        <dbReference type="Proteomes" id="UP000177803"/>
    </source>
</evidence>
<sequence length="202" mass="23065">MPAIKIIMVEIIFDIETQNSFAEVDNDFKKLKVSVVSLYNTATGEYQSFTESELGKLWPILEHADRIIGYNIEHFDLPVLGNYYLGNLLGLPYLDIMKVVKESLGIRLKLADLAEATLDDVTKSADGLQAIKWWREGKIDEIKKYCEQDVHVTKEIYDFGREHKQLFYKNFKGEVVPFAVNFDFVPPTAAAPAQKINLTLPF</sequence>
<dbReference type="AlphaFoldDB" id="A0A1F6NKK9"/>
<dbReference type="InterPro" id="IPR038720">
    <property type="entry name" value="YprB_RNase_H-like_dom"/>
</dbReference>
<comment type="caution">
    <text evidence="2">The sequence shown here is derived from an EMBL/GenBank/DDBJ whole genome shotgun (WGS) entry which is preliminary data.</text>
</comment>
<dbReference type="SUPFAM" id="SSF53098">
    <property type="entry name" value="Ribonuclease H-like"/>
    <property type="match status" value="1"/>
</dbReference>
<dbReference type="Proteomes" id="UP000177803">
    <property type="component" value="Unassembled WGS sequence"/>
</dbReference>
<name>A0A1F6NKK9_9BACT</name>
<reference evidence="2 3" key="1">
    <citation type="journal article" date="2016" name="Nat. Commun.">
        <title>Thousands of microbial genomes shed light on interconnected biogeochemical processes in an aquifer system.</title>
        <authorList>
            <person name="Anantharaman K."/>
            <person name="Brown C.T."/>
            <person name="Hug L.A."/>
            <person name="Sharon I."/>
            <person name="Castelle C.J."/>
            <person name="Probst A.J."/>
            <person name="Thomas B.C."/>
            <person name="Singh A."/>
            <person name="Wilkins M.J."/>
            <person name="Karaoz U."/>
            <person name="Brodie E.L."/>
            <person name="Williams K.H."/>
            <person name="Hubbard S.S."/>
            <person name="Banfield J.F."/>
        </authorList>
    </citation>
    <scope>NUCLEOTIDE SEQUENCE [LARGE SCALE GENOMIC DNA]</scope>
</reference>
<dbReference type="Gene3D" id="3.30.420.10">
    <property type="entry name" value="Ribonuclease H-like superfamily/Ribonuclease H"/>
    <property type="match status" value="1"/>
</dbReference>
<protein>
    <recommendedName>
        <fullName evidence="1">YprB ribonuclease H-like domain-containing protein</fullName>
    </recommendedName>
</protein>
<proteinExistence type="predicted"/>
<dbReference type="EMBL" id="MFQR01000025">
    <property type="protein sequence ID" value="OGH84385.1"/>
    <property type="molecule type" value="Genomic_DNA"/>
</dbReference>
<dbReference type="InterPro" id="IPR036397">
    <property type="entry name" value="RNaseH_sf"/>
</dbReference>
<dbReference type="GO" id="GO:0003676">
    <property type="term" value="F:nucleic acid binding"/>
    <property type="evidence" value="ECO:0007669"/>
    <property type="project" value="InterPro"/>
</dbReference>
<evidence type="ECO:0000313" key="2">
    <source>
        <dbReference type="EMBL" id="OGH84385.1"/>
    </source>
</evidence>
<organism evidence="2 3">
    <name type="scientific">Candidatus Magasanikbacteria bacterium RIFOXYA2_FULL_44_8</name>
    <dbReference type="NCBI Taxonomy" id="1798696"/>
    <lineage>
        <taxon>Bacteria</taxon>
        <taxon>Candidatus Magasanikiibacteriota</taxon>
    </lineage>
</organism>
<accession>A0A1F6NKK9</accession>
<gene>
    <name evidence="2" type="ORF">A2261_00070</name>
</gene>
<evidence type="ECO:0000259" key="1">
    <source>
        <dbReference type="Pfam" id="PF13482"/>
    </source>
</evidence>